<sequence length="280" mass="31418">MVIFSVYVVNKAGGLIYQYDNYVPRTDVEKTFSHPLDLVLKHHDEKVVVSFGQRDGIKVGHALLSINGVDVLGKNTADGKDTLEYLKDPANYPVSIRFGRARLSSNEKLMLASMFHSLFAIGSQLSPEVGSSGIEMLETDVFKLHCFQTLTGIKFIVLADPRQSGIDALLKKIYEIYSDFALKNPFYSLEMPIRYLYSNRIVFPSPQYSPFLYTPWRCLSALFILSTHQRGLALVLDEEQLPPVGAGRLHPKHHQVGHRQQPQVGRQQELREGAVISGSA</sequence>
<keyword evidence="6" id="KW-0333">Golgi apparatus</keyword>
<evidence type="ECO:0000313" key="12">
    <source>
        <dbReference type="EMBL" id="MEQ2214680.1"/>
    </source>
</evidence>
<evidence type="ECO:0000256" key="5">
    <source>
        <dbReference type="ARBA" id="ARBA00022892"/>
    </source>
</evidence>
<dbReference type="InterPro" id="IPR011012">
    <property type="entry name" value="Longin-like_dom_sf"/>
</dbReference>
<dbReference type="SMART" id="SM01399">
    <property type="entry name" value="Sybindin"/>
    <property type="match status" value="1"/>
</dbReference>
<name>A0ABV0S289_9TELE</name>
<accession>A0ABV0S289</accession>
<comment type="subunit">
    <text evidence="10">Component of the multisubunit TRAPP (transport protein particle) complex, which includes at least TRAPPC2, TRAPPC2L, TRAPPC3, TRAPPC3L, TRAPPC4, TRAPPC5, TRAPPC8, TRAPPC9, TRAPPC10, TRAPPC11 and TRAPPC12. Interacts with SDC2.</text>
</comment>
<dbReference type="EMBL" id="JAHRIN010067557">
    <property type="protein sequence ID" value="MEQ2214680.1"/>
    <property type="molecule type" value="Genomic_DNA"/>
</dbReference>
<evidence type="ECO:0000256" key="3">
    <source>
        <dbReference type="ARBA" id="ARBA00022448"/>
    </source>
</evidence>
<evidence type="ECO:0000256" key="2">
    <source>
        <dbReference type="ARBA" id="ARBA00004555"/>
    </source>
</evidence>
<protein>
    <recommendedName>
        <fullName evidence="8">Trafficking protein particle complex subunit 4</fullName>
    </recommendedName>
</protein>
<comment type="subcellular location">
    <subcellularLocation>
        <location evidence="1">Endoplasmic reticulum</location>
    </subcellularLocation>
    <subcellularLocation>
        <location evidence="2">Golgi apparatus</location>
    </subcellularLocation>
</comment>
<organism evidence="12 13">
    <name type="scientific">Xenoophorus captivus</name>
    <dbReference type="NCBI Taxonomy" id="1517983"/>
    <lineage>
        <taxon>Eukaryota</taxon>
        <taxon>Metazoa</taxon>
        <taxon>Chordata</taxon>
        <taxon>Craniata</taxon>
        <taxon>Vertebrata</taxon>
        <taxon>Euteleostomi</taxon>
        <taxon>Actinopterygii</taxon>
        <taxon>Neopterygii</taxon>
        <taxon>Teleostei</taxon>
        <taxon>Neoteleostei</taxon>
        <taxon>Acanthomorphata</taxon>
        <taxon>Ovalentaria</taxon>
        <taxon>Atherinomorphae</taxon>
        <taxon>Cyprinodontiformes</taxon>
        <taxon>Goodeidae</taxon>
        <taxon>Xenoophorus</taxon>
    </lineage>
</organism>
<dbReference type="Proteomes" id="UP001434883">
    <property type="component" value="Unassembled WGS sequence"/>
</dbReference>
<keyword evidence="4" id="KW-0256">Endoplasmic reticulum</keyword>
<feature type="region of interest" description="Disordered" evidence="11">
    <location>
        <begin position="251"/>
        <end position="280"/>
    </location>
</feature>
<evidence type="ECO:0000256" key="8">
    <source>
        <dbReference type="ARBA" id="ARBA00039791"/>
    </source>
</evidence>
<dbReference type="PANTHER" id="PTHR23249:SF15">
    <property type="entry name" value="TRAFFICKING PROTEIN PARTICLE COMPLEX SUBUNIT 4"/>
    <property type="match status" value="1"/>
</dbReference>
<dbReference type="PANTHER" id="PTHR23249">
    <property type="entry name" value="TRAFFICKING PROTEIN PARTICLE COMPLEX SUBUNIT"/>
    <property type="match status" value="1"/>
</dbReference>
<keyword evidence="5" id="KW-0931">ER-Golgi transport</keyword>
<evidence type="ECO:0000256" key="4">
    <source>
        <dbReference type="ARBA" id="ARBA00022824"/>
    </source>
</evidence>
<reference evidence="12 13" key="1">
    <citation type="submission" date="2021-06" db="EMBL/GenBank/DDBJ databases">
        <authorList>
            <person name="Palmer J.M."/>
        </authorList>
    </citation>
    <scope>NUCLEOTIDE SEQUENCE [LARGE SCALE GENOMIC DNA]</scope>
    <source>
        <strain evidence="12 13">XC_2019</strain>
        <tissue evidence="12">Muscle</tissue>
    </source>
</reference>
<evidence type="ECO:0000256" key="10">
    <source>
        <dbReference type="ARBA" id="ARBA00046941"/>
    </source>
</evidence>
<keyword evidence="3" id="KW-0813">Transport</keyword>
<comment type="similarity">
    <text evidence="7">Belongs to the TRAPP small subunits family. TRAPPC4 subfamily.</text>
</comment>
<dbReference type="CDD" id="cd14856">
    <property type="entry name" value="TRAPPC4_synbindin"/>
    <property type="match status" value="1"/>
</dbReference>
<comment type="function">
    <text evidence="9">Core component of the TRAPP complexes which has a function of guanine nucleotide exchange factor activity for Rab1 GTPase. Plays a role in vesicular transport from endoplasmic reticulum to Golgi and autophagy. May play a role in dendrite postsynaptic membrane trafficking.</text>
</comment>
<dbReference type="Gene3D" id="3.30.450.70">
    <property type="match status" value="1"/>
</dbReference>
<dbReference type="SUPFAM" id="SSF64356">
    <property type="entry name" value="SNARE-like"/>
    <property type="match status" value="1"/>
</dbReference>
<evidence type="ECO:0000313" key="13">
    <source>
        <dbReference type="Proteomes" id="UP001434883"/>
    </source>
</evidence>
<comment type="caution">
    <text evidence="12">The sequence shown here is derived from an EMBL/GenBank/DDBJ whole genome shotgun (WGS) entry which is preliminary data.</text>
</comment>
<keyword evidence="13" id="KW-1185">Reference proteome</keyword>
<evidence type="ECO:0000256" key="6">
    <source>
        <dbReference type="ARBA" id="ARBA00023034"/>
    </source>
</evidence>
<dbReference type="Gene3D" id="2.30.42.40">
    <property type="match status" value="1"/>
</dbReference>
<proteinExistence type="inferred from homology"/>
<dbReference type="InterPro" id="IPR007233">
    <property type="entry name" value="TRAPPC"/>
</dbReference>
<evidence type="ECO:0000256" key="1">
    <source>
        <dbReference type="ARBA" id="ARBA00004240"/>
    </source>
</evidence>
<gene>
    <name evidence="12" type="primary">TRAPPC4</name>
    <name evidence="12" type="ORF">XENOCAPTIV_016343</name>
</gene>
<evidence type="ECO:0000256" key="11">
    <source>
        <dbReference type="SAM" id="MobiDB-lite"/>
    </source>
</evidence>
<dbReference type="Pfam" id="PF04099">
    <property type="entry name" value="Sybindin"/>
    <property type="match status" value="1"/>
</dbReference>
<evidence type="ECO:0000256" key="7">
    <source>
        <dbReference type="ARBA" id="ARBA00038179"/>
    </source>
</evidence>
<evidence type="ECO:0000256" key="9">
    <source>
        <dbReference type="ARBA" id="ARBA00046052"/>
    </source>
</evidence>